<protein>
    <submittedName>
        <fullName evidence="1">Cob(I)yrinic acid a,c-diamide adenosyltransferase BtuR</fullName>
        <ecNumber evidence="1">2.5.1.17</ecNumber>
    </submittedName>
</protein>
<dbReference type="KEGG" id="tki:TKV_c08540"/>
<dbReference type="GO" id="GO:0005524">
    <property type="term" value="F:ATP binding"/>
    <property type="evidence" value="ECO:0007669"/>
    <property type="project" value="InterPro"/>
</dbReference>
<dbReference type="RefSeq" id="WP_049684847.1">
    <property type="nucleotide sequence ID" value="NZ_CP009170.1"/>
</dbReference>
<name>A0A097AQD4_THEKI</name>
<dbReference type="GO" id="GO:0008817">
    <property type="term" value="F:corrinoid adenosyltransferase activity"/>
    <property type="evidence" value="ECO:0007669"/>
    <property type="project" value="UniProtKB-EC"/>
</dbReference>
<dbReference type="PANTHER" id="PTHR46638:SF1">
    <property type="entry name" value="CORRINOID ADENOSYLTRANSFERASE"/>
    <property type="match status" value="1"/>
</dbReference>
<dbReference type="Pfam" id="PF02572">
    <property type="entry name" value="CobA_CobO_BtuR"/>
    <property type="match status" value="1"/>
</dbReference>
<dbReference type="HOGENOM" id="CLU_088595_2_0_9"/>
<keyword evidence="2" id="KW-1185">Reference proteome</keyword>
<evidence type="ECO:0000313" key="2">
    <source>
        <dbReference type="Proteomes" id="UP000029669"/>
    </source>
</evidence>
<dbReference type="InterPro" id="IPR003724">
    <property type="entry name" value="CblAdoTrfase_CobA"/>
</dbReference>
<sequence length="175" mass="20079">MERGLIQVYTGDGKGKTTASIGLGIRAVGRGFKVYMVQFLKETDTGELHTLKNIENFKVFRFQSSDKFFWTLNEEEKKVLAKEMKKAYEFVVDVLENKKCDVLILDEIMAAIHSKMYTVEDVLKLIEIKPKEIELVLTGRSAPQEIIEKADLVTEMKAIKHPFERGIPARYGIEY</sequence>
<reference evidence="2" key="1">
    <citation type="journal article" date="2015" name="Genome Announc.">
        <title>Whole-Genome Sequences of 80 Environmental and Clinical Isolates of Burkholderia pseudomallei.</title>
        <authorList>
            <person name="Johnson S.L."/>
            <person name="Baker A.L."/>
            <person name="Chain P.S."/>
            <person name="Currie B.J."/>
            <person name="Daligault H.E."/>
            <person name="Davenport K.W."/>
            <person name="Davis C.B."/>
            <person name="Inglis T.J."/>
            <person name="Kaestli M."/>
            <person name="Koren S."/>
            <person name="Mayo M."/>
            <person name="Merritt A.J."/>
            <person name="Price E.P."/>
            <person name="Sarovich D.S."/>
            <person name="Warner J."/>
            <person name="Rosovitz M.J."/>
        </authorList>
    </citation>
    <scope>NUCLEOTIDE SEQUENCE [LARGE SCALE GENOMIC DNA]</scope>
    <source>
        <strain evidence="2">DSM 2030</strain>
    </source>
</reference>
<dbReference type="SUPFAM" id="SSF52540">
    <property type="entry name" value="P-loop containing nucleoside triphosphate hydrolases"/>
    <property type="match status" value="1"/>
</dbReference>
<dbReference type="STRING" id="2325.TKV_c08540"/>
<dbReference type="eggNOG" id="COG2109">
    <property type="taxonomic scope" value="Bacteria"/>
</dbReference>
<dbReference type="CDD" id="cd00561">
    <property type="entry name" value="CobA_ACA"/>
    <property type="match status" value="1"/>
</dbReference>
<dbReference type="PIRSF" id="PIRSF015617">
    <property type="entry name" value="Adensltrnsf_CobA"/>
    <property type="match status" value="1"/>
</dbReference>
<accession>A0A097AQD4</accession>
<dbReference type="OrthoDB" id="9810309at2"/>
<dbReference type="Proteomes" id="UP000029669">
    <property type="component" value="Chromosome"/>
</dbReference>
<evidence type="ECO:0000313" key="1">
    <source>
        <dbReference type="EMBL" id="AIS52036.1"/>
    </source>
</evidence>
<dbReference type="EC" id="2.5.1.17" evidence="1"/>
<dbReference type="Gene3D" id="3.40.50.300">
    <property type="entry name" value="P-loop containing nucleotide triphosphate hydrolases"/>
    <property type="match status" value="1"/>
</dbReference>
<dbReference type="InterPro" id="IPR027417">
    <property type="entry name" value="P-loop_NTPase"/>
</dbReference>
<proteinExistence type="predicted"/>
<keyword evidence="1" id="KW-0808">Transferase</keyword>
<dbReference type="PANTHER" id="PTHR46638">
    <property type="entry name" value="CORRINOID ADENOSYLTRANSFERASE"/>
    <property type="match status" value="1"/>
</dbReference>
<organism evidence="1 2">
    <name type="scientific">Thermoanaerobacter kivui</name>
    <name type="common">Acetogenium kivui</name>
    <dbReference type="NCBI Taxonomy" id="2325"/>
    <lineage>
        <taxon>Bacteria</taxon>
        <taxon>Bacillati</taxon>
        <taxon>Bacillota</taxon>
        <taxon>Clostridia</taxon>
        <taxon>Thermoanaerobacterales</taxon>
        <taxon>Thermoanaerobacteraceae</taxon>
        <taxon>Thermoanaerobacter</taxon>
    </lineage>
</organism>
<gene>
    <name evidence="1" type="primary">btuR2</name>
    <name evidence="1" type="ORF">TKV_c08540</name>
</gene>
<dbReference type="GO" id="GO:0009236">
    <property type="term" value="P:cobalamin biosynthetic process"/>
    <property type="evidence" value="ECO:0007669"/>
    <property type="project" value="InterPro"/>
</dbReference>
<dbReference type="AlphaFoldDB" id="A0A097AQD4"/>
<dbReference type="EMBL" id="CP009170">
    <property type="protein sequence ID" value="AIS52036.1"/>
    <property type="molecule type" value="Genomic_DNA"/>
</dbReference>